<proteinExistence type="predicted"/>
<evidence type="ECO:0000313" key="2">
    <source>
        <dbReference type="EMBL" id="CAD2184661.1"/>
    </source>
</evidence>
<dbReference type="EMBL" id="CAJEWN010000510">
    <property type="protein sequence ID" value="CAD2184661.1"/>
    <property type="molecule type" value="Genomic_DNA"/>
</dbReference>
<sequence length="43" mass="4859">MNASPSQPSTPAPYQPTPRPPQQKNKDNNKDVRGKKVEEKKKN</sequence>
<feature type="compositionally biased region" description="Basic and acidic residues" evidence="1">
    <location>
        <begin position="24"/>
        <end position="43"/>
    </location>
</feature>
<evidence type="ECO:0000313" key="3">
    <source>
        <dbReference type="Proteomes" id="UP000580250"/>
    </source>
</evidence>
<gene>
    <name evidence="2" type="ORF">MENT_LOCUS37030</name>
</gene>
<evidence type="ECO:0000256" key="1">
    <source>
        <dbReference type="SAM" id="MobiDB-lite"/>
    </source>
</evidence>
<feature type="compositionally biased region" description="Pro residues" evidence="1">
    <location>
        <begin position="8"/>
        <end position="21"/>
    </location>
</feature>
<accession>A0A6V7WCE0</accession>
<reference evidence="2 3" key="1">
    <citation type="submission" date="2020-08" db="EMBL/GenBank/DDBJ databases">
        <authorList>
            <person name="Koutsovoulos G."/>
            <person name="Danchin GJ E."/>
        </authorList>
    </citation>
    <scope>NUCLEOTIDE SEQUENCE [LARGE SCALE GENOMIC DNA]</scope>
</reference>
<protein>
    <submittedName>
        <fullName evidence="2">Uncharacterized protein</fullName>
    </submittedName>
</protein>
<feature type="region of interest" description="Disordered" evidence="1">
    <location>
        <begin position="1"/>
        <end position="43"/>
    </location>
</feature>
<dbReference type="AlphaFoldDB" id="A0A6V7WCE0"/>
<organism evidence="2 3">
    <name type="scientific">Meloidogyne enterolobii</name>
    <name type="common">Root-knot nematode worm</name>
    <name type="synonym">Meloidogyne mayaguensis</name>
    <dbReference type="NCBI Taxonomy" id="390850"/>
    <lineage>
        <taxon>Eukaryota</taxon>
        <taxon>Metazoa</taxon>
        <taxon>Ecdysozoa</taxon>
        <taxon>Nematoda</taxon>
        <taxon>Chromadorea</taxon>
        <taxon>Rhabditida</taxon>
        <taxon>Tylenchina</taxon>
        <taxon>Tylenchomorpha</taxon>
        <taxon>Tylenchoidea</taxon>
        <taxon>Meloidogynidae</taxon>
        <taxon>Meloidogyninae</taxon>
        <taxon>Meloidogyne</taxon>
    </lineage>
</organism>
<comment type="caution">
    <text evidence="2">The sequence shown here is derived from an EMBL/GenBank/DDBJ whole genome shotgun (WGS) entry which is preliminary data.</text>
</comment>
<name>A0A6V7WCE0_MELEN</name>
<dbReference type="Proteomes" id="UP000580250">
    <property type="component" value="Unassembled WGS sequence"/>
</dbReference>